<protein>
    <submittedName>
        <fullName evidence="1">Uncharacterized protein</fullName>
    </submittedName>
</protein>
<comment type="caution">
    <text evidence="1">The sequence shown here is derived from an EMBL/GenBank/DDBJ whole genome shotgun (WGS) entry which is preliminary data.</text>
</comment>
<evidence type="ECO:0000313" key="2">
    <source>
        <dbReference type="Proteomes" id="UP000192328"/>
    </source>
</evidence>
<sequence length="362" mass="40619">MKKIAAFILSLVMLFSVSSVLAEETAEKVNIGTVSINGAFTLQCGLPEGYTPIPLSVTPEQVTAVIRSEDPNAPVMQLSVAYDEKYYDVDRLNDLSQEELAQLEETYIEDDPEVEITYGETGYGTLLLIARHETEEMDYIAFFSIYKGYCVEFVLAPSEQAEDKNLTEEQQKTSIDFLTDLDFIPAGVPVSDPVEQIADRKYITNLTDYNPQTNTVKAEIMHTVTLDPETVDALKPGDILKVGQFSEKIDKLEKDEDGAILINDYICLENYGGEYHVSMFEGSYLEPFVTLELEIPEDVTFEDNIDPETGDPLETPTRHTAQEFIDMLTAGGYPDFASDNVYVSYDETGEIISIERVYTPWQ</sequence>
<accession>A0AC61PLM9</accession>
<dbReference type="EMBL" id="FWXZ01000003">
    <property type="protein sequence ID" value="SMC64561.1"/>
    <property type="molecule type" value="Genomic_DNA"/>
</dbReference>
<gene>
    <name evidence="1" type="ORF">SAMN06297397_1735</name>
</gene>
<name>A0AC61PLM9_9FIRM</name>
<keyword evidence="2" id="KW-1185">Reference proteome</keyword>
<dbReference type="Proteomes" id="UP000192328">
    <property type="component" value="Unassembled WGS sequence"/>
</dbReference>
<proteinExistence type="predicted"/>
<evidence type="ECO:0000313" key="1">
    <source>
        <dbReference type="EMBL" id="SMC64561.1"/>
    </source>
</evidence>
<reference evidence="1" key="1">
    <citation type="submission" date="2017-04" db="EMBL/GenBank/DDBJ databases">
        <authorList>
            <person name="Varghese N."/>
            <person name="Submissions S."/>
        </authorList>
    </citation>
    <scope>NUCLEOTIDE SEQUENCE</scope>
    <source>
        <strain evidence="1">WTE2008</strain>
    </source>
</reference>
<organism evidence="1 2">
    <name type="scientific">Aristaeella lactis</name>
    <dbReference type="NCBI Taxonomy" id="3046383"/>
    <lineage>
        <taxon>Bacteria</taxon>
        <taxon>Bacillati</taxon>
        <taxon>Bacillota</taxon>
        <taxon>Clostridia</taxon>
        <taxon>Eubacteriales</taxon>
        <taxon>Aristaeellaceae</taxon>
        <taxon>Aristaeella</taxon>
    </lineage>
</organism>